<feature type="DNA-binding region" description="H-T-H motif" evidence="4">
    <location>
        <begin position="47"/>
        <end position="66"/>
    </location>
</feature>
<evidence type="ECO:0000256" key="4">
    <source>
        <dbReference type="PROSITE-ProRule" id="PRU00335"/>
    </source>
</evidence>
<dbReference type="InterPro" id="IPR001647">
    <property type="entry name" value="HTH_TetR"/>
</dbReference>
<protein>
    <submittedName>
        <fullName evidence="7">Regulatory protein TetR</fullName>
    </submittedName>
</protein>
<dbReference type="HOGENOM" id="CLU_1324608_0_0_0"/>
<dbReference type="FunFam" id="1.10.10.60:FF:000141">
    <property type="entry name" value="TetR family transcriptional regulator"/>
    <property type="match status" value="1"/>
</dbReference>
<keyword evidence="8" id="KW-1185">Reference proteome</keyword>
<dbReference type="GO" id="GO:0000976">
    <property type="term" value="F:transcription cis-regulatory region binding"/>
    <property type="evidence" value="ECO:0007669"/>
    <property type="project" value="TreeGrafter"/>
</dbReference>
<accession>F0RPM8</accession>
<keyword evidence="3" id="KW-0804">Transcription</keyword>
<dbReference type="OrthoDB" id="9815924at2"/>
<sequence length="207" mass="22742">MLPPAATVPQEAPGSPLPRRLSAEDRRTQILEMAAELFIQRGFESVGMADLAQALRISRPTIYTYFASTEDMLDALLEARLEGLPGRLHPYLNRLEDSAAAYDQLFVALLEERELLMLLNSGGGPLFRQKRRAFFQALETRLQLAELPRAQRSGPAAQQMIFLVIHLLSSAAYAELTEEPFSAEALAATLNTFVNGGVRALAGQTEG</sequence>
<name>F0RPM8_DEIPM</name>
<keyword evidence="1" id="KW-0805">Transcription regulation</keyword>
<evidence type="ECO:0000259" key="6">
    <source>
        <dbReference type="PROSITE" id="PS50977"/>
    </source>
</evidence>
<dbReference type="KEGG" id="dpt:Deipr_2206"/>
<evidence type="ECO:0000256" key="5">
    <source>
        <dbReference type="SAM" id="MobiDB-lite"/>
    </source>
</evidence>
<gene>
    <name evidence="7" type="ordered locus">Deipr_2206</name>
</gene>
<dbReference type="EMBL" id="CP002537">
    <property type="protein sequence ID" value="ADY27334.1"/>
    <property type="molecule type" value="Genomic_DNA"/>
</dbReference>
<dbReference type="InterPro" id="IPR050109">
    <property type="entry name" value="HTH-type_TetR-like_transc_reg"/>
</dbReference>
<keyword evidence="2 4" id="KW-0238">DNA-binding</keyword>
<evidence type="ECO:0000256" key="3">
    <source>
        <dbReference type="ARBA" id="ARBA00023163"/>
    </source>
</evidence>
<dbReference type="Pfam" id="PF00440">
    <property type="entry name" value="TetR_N"/>
    <property type="match status" value="1"/>
</dbReference>
<dbReference type="PANTHER" id="PTHR30055">
    <property type="entry name" value="HTH-TYPE TRANSCRIPTIONAL REGULATOR RUTR"/>
    <property type="match status" value="1"/>
</dbReference>
<reference evidence="7 8" key="1">
    <citation type="submission" date="2011-02" db="EMBL/GenBank/DDBJ databases">
        <title>The complete sequence of plasmid1 of Deinococcus proteolyticus DSM 20540.</title>
        <authorList>
            <consortium name="US DOE Joint Genome Institute (JGI-PGF)"/>
            <person name="Lucas S."/>
            <person name="Copeland A."/>
            <person name="Lapidus A."/>
            <person name="Bruce D."/>
            <person name="Goodwin L."/>
            <person name="Pitluck S."/>
            <person name="Kyrpides N."/>
            <person name="Mavromatis K."/>
            <person name="Pagani I."/>
            <person name="Ivanova N."/>
            <person name="Ovchinnikova G."/>
            <person name="Zeytun A."/>
            <person name="Detter J.C."/>
            <person name="Han C."/>
            <person name="Land M."/>
            <person name="Hauser L."/>
            <person name="Markowitz V."/>
            <person name="Cheng J.-F."/>
            <person name="Hugenholtz P."/>
            <person name="Woyke T."/>
            <person name="Wu D."/>
            <person name="Pukall R."/>
            <person name="Steenblock K."/>
            <person name="Brambilla E."/>
            <person name="Klenk H.-P."/>
            <person name="Eisen J.A."/>
        </authorList>
    </citation>
    <scope>NUCLEOTIDE SEQUENCE [LARGE SCALE GENOMIC DNA]</scope>
    <source>
        <strain evidence="8">ATCC 35074 / DSM 20540 / JCM 6276 / NBRC 101906 / NCIMB 13154 / VKM Ac-1939 / CCM 2703 / MRP</strain>
        <plasmid evidence="8">Plasmid pDEIPR01</plasmid>
    </source>
</reference>
<keyword evidence="7" id="KW-0614">Plasmid</keyword>
<evidence type="ECO:0000256" key="2">
    <source>
        <dbReference type="ARBA" id="ARBA00023125"/>
    </source>
</evidence>
<dbReference type="AlphaFoldDB" id="F0RPM8"/>
<evidence type="ECO:0000313" key="8">
    <source>
        <dbReference type="Proteomes" id="UP000007718"/>
    </source>
</evidence>
<evidence type="ECO:0000313" key="7">
    <source>
        <dbReference type="EMBL" id="ADY27334.1"/>
    </source>
</evidence>
<dbReference type="RefSeq" id="WP_013623066.1">
    <property type="nucleotide sequence ID" value="NC_015169.1"/>
</dbReference>
<dbReference type="PRINTS" id="PR00455">
    <property type="entry name" value="HTHTETR"/>
</dbReference>
<dbReference type="InterPro" id="IPR009057">
    <property type="entry name" value="Homeodomain-like_sf"/>
</dbReference>
<feature type="region of interest" description="Disordered" evidence="5">
    <location>
        <begin position="1"/>
        <end position="21"/>
    </location>
</feature>
<dbReference type="Proteomes" id="UP000007718">
    <property type="component" value="Plasmid pDEIPR01"/>
</dbReference>
<evidence type="ECO:0000256" key="1">
    <source>
        <dbReference type="ARBA" id="ARBA00023015"/>
    </source>
</evidence>
<dbReference type="PANTHER" id="PTHR30055:SF184">
    <property type="entry name" value="HTH-TYPE TRANSCRIPTIONAL REGULATOR ETHR"/>
    <property type="match status" value="1"/>
</dbReference>
<geneLocation type="plasmid" evidence="7 8">
    <name>pDEIPR01</name>
</geneLocation>
<feature type="domain" description="HTH tetR-type" evidence="6">
    <location>
        <begin position="24"/>
        <end position="84"/>
    </location>
</feature>
<dbReference type="SUPFAM" id="SSF46689">
    <property type="entry name" value="Homeodomain-like"/>
    <property type="match status" value="1"/>
</dbReference>
<dbReference type="GO" id="GO:0003700">
    <property type="term" value="F:DNA-binding transcription factor activity"/>
    <property type="evidence" value="ECO:0007669"/>
    <property type="project" value="TreeGrafter"/>
</dbReference>
<proteinExistence type="predicted"/>
<organism evidence="7 8">
    <name type="scientific">Deinococcus proteolyticus (strain ATCC 35074 / DSM 20540 / JCM 6276 / NBRC 101906 / NCIMB 13154 / VKM Ac-1939 / CCM 2703 / MRP)</name>
    <dbReference type="NCBI Taxonomy" id="693977"/>
    <lineage>
        <taxon>Bacteria</taxon>
        <taxon>Thermotogati</taxon>
        <taxon>Deinococcota</taxon>
        <taxon>Deinococci</taxon>
        <taxon>Deinococcales</taxon>
        <taxon>Deinococcaceae</taxon>
        <taxon>Deinococcus</taxon>
    </lineage>
</organism>
<dbReference type="Gene3D" id="1.10.357.10">
    <property type="entry name" value="Tetracycline Repressor, domain 2"/>
    <property type="match status" value="1"/>
</dbReference>
<dbReference type="PROSITE" id="PS50977">
    <property type="entry name" value="HTH_TETR_2"/>
    <property type="match status" value="1"/>
</dbReference>